<evidence type="ECO:0000313" key="2">
    <source>
        <dbReference type="EMBL" id="PVH62838.1"/>
    </source>
</evidence>
<proteinExistence type="predicted"/>
<feature type="domain" description="MCAfunc" evidence="1">
    <location>
        <begin position="24"/>
        <end position="135"/>
    </location>
</feature>
<dbReference type="AlphaFoldDB" id="A0A2T8KKX9"/>
<dbReference type="InterPro" id="IPR036537">
    <property type="entry name" value="Adaptor_Cbl_N_dom_sf"/>
</dbReference>
<evidence type="ECO:0000259" key="1">
    <source>
        <dbReference type="Pfam" id="PF19584"/>
    </source>
</evidence>
<dbReference type="Proteomes" id="UP000243499">
    <property type="component" value="Chromosome 3"/>
</dbReference>
<dbReference type="InterPro" id="IPR059179">
    <property type="entry name" value="MLKL-like_MCAfunc"/>
</dbReference>
<dbReference type="InterPro" id="IPR045766">
    <property type="entry name" value="MCAfunc"/>
</dbReference>
<gene>
    <name evidence="2" type="ORF">PAHAL_3G413600</name>
</gene>
<dbReference type="CDD" id="cd21037">
    <property type="entry name" value="MLKL_NTD"/>
    <property type="match status" value="1"/>
</dbReference>
<accession>A0A2T8KKX9</accession>
<dbReference type="Pfam" id="PF19584">
    <property type="entry name" value="MCAfunc"/>
    <property type="match status" value="1"/>
</dbReference>
<name>A0A2T8KKX9_9POAL</name>
<organism evidence="2">
    <name type="scientific">Panicum hallii</name>
    <dbReference type="NCBI Taxonomy" id="206008"/>
    <lineage>
        <taxon>Eukaryota</taxon>
        <taxon>Viridiplantae</taxon>
        <taxon>Streptophyta</taxon>
        <taxon>Embryophyta</taxon>
        <taxon>Tracheophyta</taxon>
        <taxon>Spermatophyta</taxon>
        <taxon>Magnoliopsida</taxon>
        <taxon>Liliopsida</taxon>
        <taxon>Poales</taxon>
        <taxon>Poaceae</taxon>
        <taxon>PACMAD clade</taxon>
        <taxon>Panicoideae</taxon>
        <taxon>Panicodae</taxon>
        <taxon>Paniceae</taxon>
        <taxon>Panicinae</taxon>
        <taxon>Panicum</taxon>
        <taxon>Panicum sect. Panicum</taxon>
    </lineage>
</organism>
<dbReference type="EMBL" id="CM008048">
    <property type="protein sequence ID" value="PVH62838.1"/>
    <property type="molecule type" value="Genomic_DNA"/>
</dbReference>
<sequence length="183" mass="20671">MALWNGLGQVATVAQLTGVDAGGLVTMILEAVRTVSRNREECRHLARRVMMFGDLVQKLQGWDMMQEPEIRRPLDGLHDTFREAYVLIVSSQICSIAYRFFMGWKQAEQFCEVQKKIDSYIQLYPFICHIDITRGLDKLCSGANPSCSQIQVTGNIMTCVGQKQQIYVVLLADSGQNKITLYS</sequence>
<reference evidence="2" key="1">
    <citation type="submission" date="2018-04" db="EMBL/GenBank/DDBJ databases">
        <title>WGS assembly of Panicum hallii.</title>
        <authorList>
            <person name="Lovell J."/>
            <person name="Jenkins J."/>
            <person name="Lowry D."/>
            <person name="Mamidi S."/>
            <person name="Sreedasyam A."/>
            <person name="Weng X."/>
            <person name="Barry K."/>
            <person name="Bonette J."/>
            <person name="Campitelli B."/>
            <person name="Daum C."/>
            <person name="Gordon S."/>
            <person name="Gould B."/>
            <person name="Lipzen A."/>
            <person name="Macqueen A."/>
            <person name="Palacio-Mejia J."/>
            <person name="Plott C."/>
            <person name="Shakirov E."/>
            <person name="Shu S."/>
            <person name="Yoshinaga Y."/>
            <person name="Zane M."/>
            <person name="Rokhsar D."/>
            <person name="Grimwood J."/>
            <person name="Schmutz J."/>
            <person name="Juenger T."/>
        </authorList>
    </citation>
    <scope>NUCLEOTIDE SEQUENCE [LARGE SCALE GENOMIC DNA]</scope>
    <source>
        <strain evidence="2">FIL2</strain>
    </source>
</reference>
<dbReference type="PANTHER" id="PTHR46604">
    <property type="entry name" value="PROTEIN MID1-COMPLEMENTING ACTIVITY 1"/>
    <property type="match status" value="1"/>
</dbReference>
<dbReference type="Gramene" id="PVH62838">
    <property type="protein sequence ID" value="PVH62838"/>
    <property type="gene ID" value="PAHAL_3G413600"/>
</dbReference>
<dbReference type="Gene3D" id="1.20.930.20">
    <property type="entry name" value="Adaptor protein Cbl, N-terminal domain"/>
    <property type="match status" value="1"/>
</dbReference>
<dbReference type="GO" id="GO:0007166">
    <property type="term" value="P:cell surface receptor signaling pathway"/>
    <property type="evidence" value="ECO:0007669"/>
    <property type="project" value="InterPro"/>
</dbReference>
<protein>
    <recommendedName>
        <fullName evidence="1">MCAfunc domain-containing protein</fullName>
    </recommendedName>
</protein>
<dbReference type="PANTHER" id="PTHR46604:SF12">
    <property type="entry name" value="PROTEIN KINASE DOMAIN-CONTAINING PROTEIN"/>
    <property type="match status" value="1"/>
</dbReference>